<evidence type="ECO:0000313" key="3">
    <source>
        <dbReference type="Proteomes" id="UP000317940"/>
    </source>
</evidence>
<evidence type="ECO:0000313" key="2">
    <source>
        <dbReference type="EMBL" id="TWG01230.1"/>
    </source>
</evidence>
<feature type="domain" description="UspA" evidence="1">
    <location>
        <begin position="6"/>
        <end position="132"/>
    </location>
</feature>
<sequence>MTAGVRVVVGVGSSLSALAAVHRAVREARMRHAVLVPVVAWQPGDEPLRPLSELAHAARQRLDTAFEQAFGGWPDDLLLHPEVVRADPGQALVAAADRPSDLLVVGAGRPGRAASVARYCRARAGCPVLVVPAGDLLDEPDSGIAPAHCRMGLAYQD</sequence>
<accession>A0A561UPF6</accession>
<dbReference type="RefSeq" id="WP_145907290.1">
    <property type="nucleotide sequence ID" value="NZ_BAAAMZ010000040.1"/>
</dbReference>
<reference evidence="2 3" key="1">
    <citation type="submission" date="2019-06" db="EMBL/GenBank/DDBJ databases">
        <title>Sequencing the genomes of 1000 actinobacteria strains.</title>
        <authorList>
            <person name="Klenk H.-P."/>
        </authorList>
    </citation>
    <scope>NUCLEOTIDE SEQUENCE [LARGE SCALE GENOMIC DNA]</scope>
    <source>
        <strain evidence="2 3">DSM 44826</strain>
    </source>
</reference>
<keyword evidence="3" id="KW-1185">Reference proteome</keyword>
<proteinExistence type="predicted"/>
<organism evidence="2 3">
    <name type="scientific">Kitasatospora viridis</name>
    <dbReference type="NCBI Taxonomy" id="281105"/>
    <lineage>
        <taxon>Bacteria</taxon>
        <taxon>Bacillati</taxon>
        <taxon>Actinomycetota</taxon>
        <taxon>Actinomycetes</taxon>
        <taxon>Kitasatosporales</taxon>
        <taxon>Streptomycetaceae</taxon>
        <taxon>Kitasatospora</taxon>
    </lineage>
</organism>
<dbReference type="InterPro" id="IPR006016">
    <property type="entry name" value="UspA"/>
</dbReference>
<dbReference type="Gene3D" id="3.40.50.12370">
    <property type="match status" value="1"/>
</dbReference>
<gene>
    <name evidence="2" type="ORF">FHX73_115122</name>
</gene>
<comment type="caution">
    <text evidence="2">The sequence shown here is derived from an EMBL/GenBank/DDBJ whole genome shotgun (WGS) entry which is preliminary data.</text>
</comment>
<dbReference type="AlphaFoldDB" id="A0A561UPF6"/>
<dbReference type="Pfam" id="PF00582">
    <property type="entry name" value="Usp"/>
    <property type="match status" value="1"/>
</dbReference>
<protein>
    <submittedName>
        <fullName evidence="2">Nucleotide-binding universal stress UspA family protein</fullName>
    </submittedName>
</protein>
<dbReference type="CDD" id="cd00293">
    <property type="entry name" value="USP-like"/>
    <property type="match status" value="1"/>
</dbReference>
<dbReference type="OrthoDB" id="3472822at2"/>
<evidence type="ECO:0000259" key="1">
    <source>
        <dbReference type="Pfam" id="PF00582"/>
    </source>
</evidence>
<dbReference type="EMBL" id="VIWT01000001">
    <property type="protein sequence ID" value="TWG01230.1"/>
    <property type="molecule type" value="Genomic_DNA"/>
</dbReference>
<dbReference type="SUPFAM" id="SSF52402">
    <property type="entry name" value="Adenine nucleotide alpha hydrolases-like"/>
    <property type="match status" value="1"/>
</dbReference>
<name>A0A561UPF6_9ACTN</name>
<dbReference type="Proteomes" id="UP000317940">
    <property type="component" value="Unassembled WGS sequence"/>
</dbReference>